<evidence type="ECO:0000256" key="1">
    <source>
        <dbReference type="ARBA" id="ARBA00023015"/>
    </source>
</evidence>
<organism evidence="6 7">
    <name type="scientific">Glycomyces buryatensis</name>
    <dbReference type="NCBI Taxonomy" id="2570927"/>
    <lineage>
        <taxon>Bacteria</taxon>
        <taxon>Bacillati</taxon>
        <taxon>Actinomycetota</taxon>
        <taxon>Actinomycetes</taxon>
        <taxon>Glycomycetales</taxon>
        <taxon>Glycomycetaceae</taxon>
        <taxon>Glycomyces</taxon>
    </lineage>
</organism>
<dbReference type="Gene3D" id="1.10.357.10">
    <property type="entry name" value="Tetracycline Repressor, domain 2"/>
    <property type="match status" value="1"/>
</dbReference>
<proteinExistence type="predicted"/>
<keyword evidence="3" id="KW-0804">Transcription</keyword>
<evidence type="ECO:0000259" key="5">
    <source>
        <dbReference type="PROSITE" id="PS50977"/>
    </source>
</evidence>
<dbReference type="InterPro" id="IPR050109">
    <property type="entry name" value="HTH-type_TetR-like_transc_reg"/>
</dbReference>
<keyword evidence="1" id="KW-0805">Transcription regulation</keyword>
<protein>
    <submittedName>
        <fullName evidence="6">TetR/AcrR family transcriptional regulator</fullName>
    </submittedName>
</protein>
<dbReference type="InterPro" id="IPR001647">
    <property type="entry name" value="HTH_TetR"/>
</dbReference>
<dbReference type="SUPFAM" id="SSF46689">
    <property type="entry name" value="Homeodomain-like"/>
    <property type="match status" value="1"/>
</dbReference>
<dbReference type="GO" id="GO:0003700">
    <property type="term" value="F:DNA-binding transcription factor activity"/>
    <property type="evidence" value="ECO:0007669"/>
    <property type="project" value="TreeGrafter"/>
</dbReference>
<dbReference type="Proteomes" id="UP000308760">
    <property type="component" value="Unassembled WGS sequence"/>
</dbReference>
<dbReference type="OrthoDB" id="5068503at2"/>
<dbReference type="RefSeq" id="WP_136533640.1">
    <property type="nucleotide sequence ID" value="NZ_STGY01000022.1"/>
</dbReference>
<dbReference type="PANTHER" id="PTHR30055">
    <property type="entry name" value="HTH-TYPE TRANSCRIPTIONAL REGULATOR RUTR"/>
    <property type="match status" value="1"/>
</dbReference>
<accession>A0A4S8QD83</accession>
<evidence type="ECO:0000256" key="3">
    <source>
        <dbReference type="ARBA" id="ARBA00023163"/>
    </source>
</evidence>
<feature type="DNA-binding region" description="H-T-H motif" evidence="4">
    <location>
        <begin position="31"/>
        <end position="50"/>
    </location>
</feature>
<dbReference type="AlphaFoldDB" id="A0A4S8QD83"/>
<dbReference type="EMBL" id="STGY01000022">
    <property type="protein sequence ID" value="THV42517.1"/>
    <property type="molecule type" value="Genomic_DNA"/>
</dbReference>
<name>A0A4S8QD83_9ACTN</name>
<sequence>MPTGIAIHDGREQLFAAAERILLRDGPSALTSRAVTEEAGVSKGLLHRHFADFDDFLAEFVLASVGRMDDQVTALLDCAGTGTVTGNLTDALIALFDSLAVAIVPLVTIRDGLRERLRETWPAGVPVLTEGAQMIAEYLTAERELGRIRGGVDVRTLAATLLGGVHLLFADRQGPGPEPCAVGAVVNSVVGGVLSEPGQRG</sequence>
<evidence type="ECO:0000313" key="7">
    <source>
        <dbReference type="Proteomes" id="UP000308760"/>
    </source>
</evidence>
<dbReference type="PROSITE" id="PS50977">
    <property type="entry name" value="HTH_TETR_2"/>
    <property type="match status" value="1"/>
</dbReference>
<gene>
    <name evidence="6" type="ORF">FAB82_06005</name>
</gene>
<dbReference type="InterPro" id="IPR009057">
    <property type="entry name" value="Homeodomain-like_sf"/>
</dbReference>
<dbReference type="GO" id="GO:0000976">
    <property type="term" value="F:transcription cis-regulatory region binding"/>
    <property type="evidence" value="ECO:0007669"/>
    <property type="project" value="TreeGrafter"/>
</dbReference>
<evidence type="ECO:0000256" key="4">
    <source>
        <dbReference type="PROSITE-ProRule" id="PRU00335"/>
    </source>
</evidence>
<reference evidence="6 7" key="2">
    <citation type="submission" date="2019-05" db="EMBL/GenBank/DDBJ databases">
        <title>Glycomyces buryatensis sp. nov.</title>
        <authorList>
            <person name="Nikitina E."/>
        </authorList>
    </citation>
    <scope>NUCLEOTIDE SEQUENCE [LARGE SCALE GENOMIC DNA]</scope>
    <source>
        <strain evidence="6 7">18</strain>
    </source>
</reference>
<comment type="caution">
    <text evidence="6">The sequence shown here is derived from an EMBL/GenBank/DDBJ whole genome shotgun (WGS) entry which is preliminary data.</text>
</comment>
<keyword evidence="7" id="KW-1185">Reference proteome</keyword>
<keyword evidence="2 4" id="KW-0238">DNA-binding</keyword>
<evidence type="ECO:0000313" key="6">
    <source>
        <dbReference type="EMBL" id="THV42517.1"/>
    </source>
</evidence>
<dbReference type="PANTHER" id="PTHR30055:SF238">
    <property type="entry name" value="MYCOFACTOCIN BIOSYNTHESIS TRANSCRIPTIONAL REGULATOR MFTR-RELATED"/>
    <property type="match status" value="1"/>
</dbReference>
<feature type="domain" description="HTH tetR-type" evidence="5">
    <location>
        <begin position="8"/>
        <end position="68"/>
    </location>
</feature>
<evidence type="ECO:0000256" key="2">
    <source>
        <dbReference type="ARBA" id="ARBA00023125"/>
    </source>
</evidence>
<dbReference type="Pfam" id="PF00440">
    <property type="entry name" value="TetR_N"/>
    <property type="match status" value="1"/>
</dbReference>
<reference evidence="7" key="1">
    <citation type="submission" date="2019-04" db="EMBL/GenBank/DDBJ databases">
        <title>Nocardioides xinjiangensis sp. nov.</title>
        <authorList>
            <person name="Liu S."/>
        </authorList>
    </citation>
    <scope>NUCLEOTIDE SEQUENCE [LARGE SCALE GENOMIC DNA]</scope>
    <source>
        <strain evidence="7">18</strain>
    </source>
</reference>